<feature type="domain" description="FHA" evidence="1">
    <location>
        <begin position="202"/>
        <end position="272"/>
    </location>
</feature>
<organism evidence="2 3">
    <name type="scientific">Blepharisma stoltei</name>
    <dbReference type="NCBI Taxonomy" id="1481888"/>
    <lineage>
        <taxon>Eukaryota</taxon>
        <taxon>Sar</taxon>
        <taxon>Alveolata</taxon>
        <taxon>Ciliophora</taxon>
        <taxon>Postciliodesmatophora</taxon>
        <taxon>Heterotrichea</taxon>
        <taxon>Heterotrichida</taxon>
        <taxon>Blepharismidae</taxon>
        <taxon>Blepharisma</taxon>
    </lineage>
</organism>
<dbReference type="CDD" id="cd00060">
    <property type="entry name" value="FHA"/>
    <property type="match status" value="1"/>
</dbReference>
<keyword evidence="3" id="KW-1185">Reference proteome</keyword>
<name>A0AAU9JF91_9CILI</name>
<accession>A0AAU9JF91</accession>
<evidence type="ECO:0000259" key="1">
    <source>
        <dbReference type="Pfam" id="PF00498"/>
    </source>
</evidence>
<evidence type="ECO:0000313" key="2">
    <source>
        <dbReference type="EMBL" id="CAG9322234.1"/>
    </source>
</evidence>
<reference evidence="2" key="1">
    <citation type="submission" date="2021-09" db="EMBL/GenBank/DDBJ databases">
        <authorList>
            <consortium name="AG Swart"/>
            <person name="Singh M."/>
            <person name="Singh A."/>
            <person name="Seah K."/>
            <person name="Emmerich C."/>
        </authorList>
    </citation>
    <scope>NUCLEOTIDE SEQUENCE</scope>
    <source>
        <strain evidence="2">ATCC30299</strain>
    </source>
</reference>
<proteinExistence type="predicted"/>
<dbReference type="Gene3D" id="2.60.200.20">
    <property type="match status" value="1"/>
</dbReference>
<dbReference type="EMBL" id="CAJZBQ010000030">
    <property type="protein sequence ID" value="CAG9322234.1"/>
    <property type="molecule type" value="Genomic_DNA"/>
</dbReference>
<dbReference type="InterPro" id="IPR008984">
    <property type="entry name" value="SMAD_FHA_dom_sf"/>
</dbReference>
<dbReference type="Proteomes" id="UP001162131">
    <property type="component" value="Unassembled WGS sequence"/>
</dbReference>
<gene>
    <name evidence="2" type="ORF">BSTOLATCC_MIC30609</name>
</gene>
<protein>
    <recommendedName>
        <fullName evidence="1">FHA domain-containing protein</fullName>
    </recommendedName>
</protein>
<evidence type="ECO:0000313" key="3">
    <source>
        <dbReference type="Proteomes" id="UP001162131"/>
    </source>
</evidence>
<dbReference type="InterPro" id="IPR000253">
    <property type="entry name" value="FHA_dom"/>
</dbReference>
<dbReference type="Pfam" id="PF00498">
    <property type="entry name" value="FHA"/>
    <property type="match status" value="1"/>
</dbReference>
<comment type="caution">
    <text evidence="2">The sequence shown here is derived from an EMBL/GenBank/DDBJ whole genome shotgun (WGS) entry which is preliminary data.</text>
</comment>
<dbReference type="SUPFAM" id="SSF49879">
    <property type="entry name" value="SMAD/FHA domain"/>
    <property type="match status" value="1"/>
</dbReference>
<sequence>MQRDLEFIEKVKKNKANFQKLAQEYFSPDLAFMQNIPNYINQNKNQWSQSRMIESSNSNIPESSQTNFTPTNIEKLENSPRINTNFELLINQKGTIRPITISKRLTTIGGREESDEKLGYADTNELIFTARNDKLFVSESVSPWYEASIKIRTSILYKGASFKIGDQHSNLFIEEVYQDRSIKLKIEPHMKESIMLGRDGGTIGRGPKNKICIEDFSIGKVQAEIKCNQGIWIIKDLLPAYGIFRYLHNANSLDKQKNSPEIEVKDGDLIKLESSGFEIHVENSD</sequence>
<dbReference type="AlphaFoldDB" id="A0AAU9JF91"/>